<proteinExistence type="predicted"/>
<evidence type="ECO:0008006" key="4">
    <source>
        <dbReference type="Google" id="ProtNLM"/>
    </source>
</evidence>
<evidence type="ECO:0000313" key="2">
    <source>
        <dbReference type="EMBL" id="KAA8897852.1"/>
    </source>
</evidence>
<dbReference type="InParanoid" id="A0A5J5EP09"/>
<keyword evidence="3" id="KW-1185">Reference proteome</keyword>
<gene>
    <name evidence="2" type="ORF">FN846DRAFT_224574</name>
</gene>
<organism evidence="2 3">
    <name type="scientific">Sphaerosporella brunnea</name>
    <dbReference type="NCBI Taxonomy" id="1250544"/>
    <lineage>
        <taxon>Eukaryota</taxon>
        <taxon>Fungi</taxon>
        <taxon>Dikarya</taxon>
        <taxon>Ascomycota</taxon>
        <taxon>Pezizomycotina</taxon>
        <taxon>Pezizomycetes</taxon>
        <taxon>Pezizales</taxon>
        <taxon>Pyronemataceae</taxon>
        <taxon>Sphaerosporella</taxon>
    </lineage>
</organism>
<sequence>MQRCVARVMLASVAPAIFGVVRCQPQPGNRVSGSLFSRFQNPDPRCLSISRALFCQPTAARHMSSFTYRSTHAFPQDFDFG</sequence>
<comment type="caution">
    <text evidence="2">The sequence shown here is derived from an EMBL/GenBank/DDBJ whole genome shotgun (WGS) entry which is preliminary data.</text>
</comment>
<accession>A0A5J5EP09</accession>
<keyword evidence="1" id="KW-0732">Signal</keyword>
<evidence type="ECO:0000256" key="1">
    <source>
        <dbReference type="SAM" id="SignalP"/>
    </source>
</evidence>
<dbReference type="Proteomes" id="UP000326924">
    <property type="component" value="Unassembled WGS sequence"/>
</dbReference>
<dbReference type="AlphaFoldDB" id="A0A5J5EP09"/>
<feature type="chain" id="PRO_5023883129" description="Secreted protein" evidence="1">
    <location>
        <begin position="24"/>
        <end position="81"/>
    </location>
</feature>
<dbReference type="EMBL" id="VXIS01000190">
    <property type="protein sequence ID" value="KAA8897852.1"/>
    <property type="molecule type" value="Genomic_DNA"/>
</dbReference>
<protein>
    <recommendedName>
        <fullName evidence="4">Secreted protein</fullName>
    </recommendedName>
</protein>
<reference evidence="2 3" key="1">
    <citation type="submission" date="2019-09" db="EMBL/GenBank/DDBJ databases">
        <title>Draft genome of the ectomycorrhizal ascomycete Sphaerosporella brunnea.</title>
        <authorList>
            <consortium name="DOE Joint Genome Institute"/>
            <person name="Benucci G.M."/>
            <person name="Marozzi G."/>
            <person name="Antonielli L."/>
            <person name="Sanchez S."/>
            <person name="Marco P."/>
            <person name="Wang X."/>
            <person name="Falini L.B."/>
            <person name="Barry K."/>
            <person name="Haridas S."/>
            <person name="Lipzen A."/>
            <person name="Labutti K."/>
            <person name="Grigoriev I.V."/>
            <person name="Murat C."/>
            <person name="Martin F."/>
            <person name="Albertini E."/>
            <person name="Donnini D."/>
            <person name="Bonito G."/>
        </authorList>
    </citation>
    <scope>NUCLEOTIDE SEQUENCE [LARGE SCALE GENOMIC DNA]</scope>
    <source>
        <strain evidence="2 3">Sb_GMNB300</strain>
    </source>
</reference>
<name>A0A5J5EP09_9PEZI</name>
<evidence type="ECO:0000313" key="3">
    <source>
        <dbReference type="Proteomes" id="UP000326924"/>
    </source>
</evidence>
<feature type="signal peptide" evidence="1">
    <location>
        <begin position="1"/>
        <end position="23"/>
    </location>
</feature>